<comment type="caution">
    <text evidence="1">The sequence shown here is derived from an EMBL/GenBank/DDBJ whole genome shotgun (WGS) entry which is preliminary data.</text>
</comment>
<evidence type="ECO:0000313" key="2">
    <source>
        <dbReference type="Proteomes" id="UP001305647"/>
    </source>
</evidence>
<sequence length="182" mass="19872">MCVSQKCSLSLGALAWTTPLPYFVELLNLLGQGWTAGFMQPRTCHETDARGIPQAPPPPALLFRVPRTTRRLRLTLAVPFFGCRTSFHPHGEPVTADSCPDYGAPACIEATQTDTRSTMVSIFGNLGCSFRKPIGLPLELHPPLTWNGHREGYQYLGRTQPGRSVDMAKSLLATVLCCCGPD</sequence>
<dbReference type="EMBL" id="MU863627">
    <property type="protein sequence ID" value="KAK4104203.1"/>
    <property type="molecule type" value="Genomic_DNA"/>
</dbReference>
<dbReference type="AlphaFoldDB" id="A0AAN6T486"/>
<proteinExistence type="predicted"/>
<name>A0AAN6T486_9PEZI</name>
<protein>
    <submittedName>
        <fullName evidence="1">Uncharacterized protein</fullName>
    </submittedName>
</protein>
<evidence type="ECO:0000313" key="1">
    <source>
        <dbReference type="EMBL" id="KAK4104203.1"/>
    </source>
</evidence>
<organism evidence="1 2">
    <name type="scientific">Parathielavia hyrcaniae</name>
    <dbReference type="NCBI Taxonomy" id="113614"/>
    <lineage>
        <taxon>Eukaryota</taxon>
        <taxon>Fungi</taxon>
        <taxon>Dikarya</taxon>
        <taxon>Ascomycota</taxon>
        <taxon>Pezizomycotina</taxon>
        <taxon>Sordariomycetes</taxon>
        <taxon>Sordariomycetidae</taxon>
        <taxon>Sordariales</taxon>
        <taxon>Chaetomiaceae</taxon>
        <taxon>Parathielavia</taxon>
    </lineage>
</organism>
<keyword evidence="2" id="KW-1185">Reference proteome</keyword>
<dbReference type="Proteomes" id="UP001305647">
    <property type="component" value="Unassembled WGS sequence"/>
</dbReference>
<accession>A0AAN6T486</accession>
<gene>
    <name evidence="1" type="ORF">N658DRAFT_246848</name>
</gene>
<reference evidence="1" key="1">
    <citation type="journal article" date="2023" name="Mol. Phylogenet. Evol.">
        <title>Genome-scale phylogeny and comparative genomics of the fungal order Sordariales.</title>
        <authorList>
            <person name="Hensen N."/>
            <person name="Bonometti L."/>
            <person name="Westerberg I."/>
            <person name="Brannstrom I.O."/>
            <person name="Guillou S."/>
            <person name="Cros-Aarteil S."/>
            <person name="Calhoun S."/>
            <person name="Haridas S."/>
            <person name="Kuo A."/>
            <person name="Mondo S."/>
            <person name="Pangilinan J."/>
            <person name="Riley R."/>
            <person name="LaButti K."/>
            <person name="Andreopoulos B."/>
            <person name="Lipzen A."/>
            <person name="Chen C."/>
            <person name="Yan M."/>
            <person name="Daum C."/>
            <person name="Ng V."/>
            <person name="Clum A."/>
            <person name="Steindorff A."/>
            <person name="Ohm R.A."/>
            <person name="Martin F."/>
            <person name="Silar P."/>
            <person name="Natvig D.O."/>
            <person name="Lalanne C."/>
            <person name="Gautier V."/>
            <person name="Ament-Velasquez S.L."/>
            <person name="Kruys A."/>
            <person name="Hutchinson M.I."/>
            <person name="Powell A.J."/>
            <person name="Barry K."/>
            <person name="Miller A.N."/>
            <person name="Grigoriev I.V."/>
            <person name="Debuchy R."/>
            <person name="Gladieux P."/>
            <person name="Hiltunen Thoren M."/>
            <person name="Johannesson H."/>
        </authorList>
    </citation>
    <scope>NUCLEOTIDE SEQUENCE</scope>
    <source>
        <strain evidence="1">CBS 757.83</strain>
    </source>
</reference>
<reference evidence="1" key="2">
    <citation type="submission" date="2023-05" db="EMBL/GenBank/DDBJ databases">
        <authorList>
            <consortium name="Lawrence Berkeley National Laboratory"/>
            <person name="Steindorff A."/>
            <person name="Hensen N."/>
            <person name="Bonometti L."/>
            <person name="Westerberg I."/>
            <person name="Brannstrom I.O."/>
            <person name="Guillou S."/>
            <person name="Cros-Aarteil S."/>
            <person name="Calhoun S."/>
            <person name="Haridas S."/>
            <person name="Kuo A."/>
            <person name="Mondo S."/>
            <person name="Pangilinan J."/>
            <person name="Riley R."/>
            <person name="Labutti K."/>
            <person name="Andreopoulos B."/>
            <person name="Lipzen A."/>
            <person name="Chen C."/>
            <person name="Yanf M."/>
            <person name="Daum C."/>
            <person name="Ng V."/>
            <person name="Clum A."/>
            <person name="Ohm R."/>
            <person name="Martin F."/>
            <person name="Silar P."/>
            <person name="Natvig D."/>
            <person name="Lalanne C."/>
            <person name="Gautier V."/>
            <person name="Ament-Velasquez S.L."/>
            <person name="Kruys A."/>
            <person name="Hutchinson M.I."/>
            <person name="Powell A.J."/>
            <person name="Barry K."/>
            <person name="Miller A.N."/>
            <person name="Grigoriev I.V."/>
            <person name="Debuchy R."/>
            <person name="Gladieux P."/>
            <person name="Thoren M.H."/>
            <person name="Johannesson H."/>
        </authorList>
    </citation>
    <scope>NUCLEOTIDE SEQUENCE</scope>
    <source>
        <strain evidence="1">CBS 757.83</strain>
    </source>
</reference>